<organism evidence="1 2">
    <name type="scientific">Georgenia deserti</name>
    <dbReference type="NCBI Taxonomy" id="2093781"/>
    <lineage>
        <taxon>Bacteria</taxon>
        <taxon>Bacillati</taxon>
        <taxon>Actinomycetota</taxon>
        <taxon>Actinomycetes</taxon>
        <taxon>Micrococcales</taxon>
        <taxon>Bogoriellaceae</taxon>
        <taxon>Georgenia</taxon>
    </lineage>
</organism>
<dbReference type="Proteomes" id="UP001597277">
    <property type="component" value="Unassembled WGS sequence"/>
</dbReference>
<sequence>MTVLVLAVSGWLGVRAMLAKAALDEARPAAERVMAAVTERGAGALTETSVRQDIRLLAERSETLASLTSDPVWRVAERLPEVGPTMSASRIGAAEAARLLGDAVVPVLDTTDELADGLRMSDGRIDVGALEDLHTALATADETARTALERLGRVPRGGVDSRVGEDLNRMQALLTHTTPALDTLADVTEAAPAVLGAEGPRLILIMLQNNAELRSGGGITGTFFAVEIDNGRFTEVDHTDSAAFSPADVSPVPIPAGTRETFGDEVGRYVQNLTTTPDFALSGRLASAWWAERTGRTPDMVVAIDPAVVRTLLEVTGPLRAGEADLTAGNVVEALLRRPYLTMDADEQTEYFFGVSEALAQRLVSSANTLPQVAGAAAPLIEEGRVAVWSRHPQEQALIADTPLAGLLGRLETAGDDAYAVLFNNLSGSKLDAYLDAGFSAVVDRCRPDGRGSVAVSTGLVSEVPTDVDLPWYAAPGFGGYAREDLALLVTVLAPPGTVPEGAWLDGAPLSSHVSHDAGRSAVTARVTLPPGHSAHVTFRFVAAEPGPVEPALLHTPLIDTADVVTTGQACEVPR</sequence>
<protein>
    <submittedName>
        <fullName evidence="1">DUF4012 domain-containing protein</fullName>
    </submittedName>
</protein>
<evidence type="ECO:0000313" key="2">
    <source>
        <dbReference type="Proteomes" id="UP001597277"/>
    </source>
</evidence>
<accession>A0ABW4LCD4</accession>
<proteinExistence type="predicted"/>
<dbReference type="InterPro" id="IPR025101">
    <property type="entry name" value="DUF4012"/>
</dbReference>
<reference evidence="2" key="1">
    <citation type="journal article" date="2019" name="Int. J. Syst. Evol. Microbiol.">
        <title>The Global Catalogue of Microorganisms (GCM) 10K type strain sequencing project: providing services to taxonomists for standard genome sequencing and annotation.</title>
        <authorList>
            <consortium name="The Broad Institute Genomics Platform"/>
            <consortium name="The Broad Institute Genome Sequencing Center for Infectious Disease"/>
            <person name="Wu L."/>
            <person name="Ma J."/>
        </authorList>
    </citation>
    <scope>NUCLEOTIDE SEQUENCE [LARGE SCALE GENOMIC DNA]</scope>
    <source>
        <strain evidence="2">JCM 17130</strain>
    </source>
</reference>
<name>A0ABW4LCD4_9MICO</name>
<gene>
    <name evidence="1" type="ORF">ACFSE6_18075</name>
</gene>
<dbReference type="RefSeq" id="WP_388010684.1">
    <property type="nucleotide sequence ID" value="NZ_JBHUEE010000013.1"/>
</dbReference>
<evidence type="ECO:0000313" key="1">
    <source>
        <dbReference type="EMBL" id="MFD1719756.1"/>
    </source>
</evidence>
<dbReference type="EMBL" id="JBHUEE010000013">
    <property type="protein sequence ID" value="MFD1719756.1"/>
    <property type="molecule type" value="Genomic_DNA"/>
</dbReference>
<dbReference type="Pfam" id="PF13196">
    <property type="entry name" value="DUF4012"/>
    <property type="match status" value="1"/>
</dbReference>
<keyword evidence="2" id="KW-1185">Reference proteome</keyword>
<comment type="caution">
    <text evidence="1">The sequence shown here is derived from an EMBL/GenBank/DDBJ whole genome shotgun (WGS) entry which is preliminary data.</text>
</comment>